<gene>
    <name evidence="1" type="ORF">J0M35_09305</name>
</gene>
<evidence type="ECO:0000313" key="1">
    <source>
        <dbReference type="EMBL" id="MBN8660546.1"/>
    </source>
</evidence>
<comment type="caution">
    <text evidence="1">The sequence shown here is derived from an EMBL/GenBank/DDBJ whole genome shotgun (WGS) entry which is preliminary data.</text>
</comment>
<protein>
    <submittedName>
        <fullName evidence="1">Uncharacterized protein</fullName>
    </submittedName>
</protein>
<dbReference type="Proteomes" id="UP000664277">
    <property type="component" value="Unassembled WGS sequence"/>
</dbReference>
<dbReference type="EMBL" id="JAFLCK010000011">
    <property type="protein sequence ID" value="MBN8660546.1"/>
    <property type="molecule type" value="Genomic_DNA"/>
</dbReference>
<dbReference type="AlphaFoldDB" id="A0A8J7TM14"/>
<organism evidence="1 2">
    <name type="scientific">Candidatus Obscuribacter phosphatis</name>
    <dbReference type="NCBI Taxonomy" id="1906157"/>
    <lineage>
        <taxon>Bacteria</taxon>
        <taxon>Bacillati</taxon>
        <taxon>Candidatus Melainabacteria</taxon>
        <taxon>Candidatus Obscuribacterales</taxon>
        <taxon>Candidatus Obscuribacteraceae</taxon>
        <taxon>Candidatus Obscuribacter</taxon>
    </lineage>
</organism>
<reference evidence="1" key="1">
    <citation type="submission" date="2021-02" db="EMBL/GenBank/DDBJ databases">
        <title>Genome-Resolved Metagenomics of a Microbial Community Performing Photosynthetic Biological Nutrient Removal.</title>
        <authorList>
            <person name="Mcdaniel E.A."/>
        </authorList>
    </citation>
    <scope>NUCLEOTIDE SEQUENCE</scope>
    <source>
        <strain evidence="1">UWPOB_OBS1</strain>
    </source>
</reference>
<accession>A0A8J7TM14</accession>
<dbReference type="InterPro" id="IPR027417">
    <property type="entry name" value="P-loop_NTPase"/>
</dbReference>
<dbReference type="SUPFAM" id="SSF52540">
    <property type="entry name" value="P-loop containing nucleoside triphosphate hydrolases"/>
    <property type="match status" value="1"/>
</dbReference>
<name>A0A8J7TM14_9BACT</name>
<evidence type="ECO:0000313" key="2">
    <source>
        <dbReference type="Proteomes" id="UP000664277"/>
    </source>
</evidence>
<dbReference type="Gene3D" id="3.40.50.300">
    <property type="entry name" value="P-loop containing nucleotide triphosphate hydrolases"/>
    <property type="match status" value="1"/>
</dbReference>
<proteinExistence type="predicted"/>
<sequence>MVQVGVANLRKELEQLFPGKWLSPGESVRALKTGLSFLDVLSPALVRRHLTEWFGSSSSGKTSVLRTLCSRWCASGLNIVYIDTFDRLLASDWCDVGNKNEGRFWVLRGGVTIPEREAGLDYTKNALWACEQLIRSQAFDVVILDLAERGVITSSVHARLKRSLERSNTSLIVLRDDDSLSSDSEMGKFSSPVSSAAGRVDFGFVEPVRIEYGVDGPISITPTIRSTIARAILRAGMGVSGGGKSLEVSVSPYVSNRLFTHPPVPDRRTSKKR</sequence>